<dbReference type="EMBL" id="CP000859">
    <property type="protein sequence ID" value="ABW68061.1"/>
    <property type="molecule type" value="Genomic_DNA"/>
</dbReference>
<dbReference type="Gene3D" id="3.40.50.2300">
    <property type="match status" value="1"/>
</dbReference>
<dbReference type="PANTHER" id="PTHR44591">
    <property type="entry name" value="STRESS RESPONSE REGULATOR PROTEIN 1"/>
    <property type="match status" value="1"/>
</dbReference>
<evidence type="ECO:0000313" key="4">
    <source>
        <dbReference type="EMBL" id="ABW68061.1"/>
    </source>
</evidence>
<feature type="modified residue" description="4-aspartylphosphate" evidence="2">
    <location>
        <position position="53"/>
    </location>
</feature>
<dbReference type="Proteomes" id="UP000008561">
    <property type="component" value="Chromosome"/>
</dbReference>
<organism evidence="4 5">
    <name type="scientific">Desulfosudis oleivorans (strain DSM 6200 / JCM 39069 / Hxd3)</name>
    <name type="common">Desulfococcus oleovorans</name>
    <dbReference type="NCBI Taxonomy" id="96561"/>
    <lineage>
        <taxon>Bacteria</taxon>
        <taxon>Pseudomonadati</taxon>
        <taxon>Thermodesulfobacteriota</taxon>
        <taxon>Desulfobacteria</taxon>
        <taxon>Desulfobacterales</taxon>
        <taxon>Desulfosudaceae</taxon>
        <taxon>Desulfosudis</taxon>
    </lineage>
</organism>
<dbReference type="GO" id="GO:0000160">
    <property type="term" value="P:phosphorelay signal transduction system"/>
    <property type="evidence" value="ECO:0007669"/>
    <property type="project" value="InterPro"/>
</dbReference>
<reference evidence="4 5" key="1">
    <citation type="submission" date="2007-10" db="EMBL/GenBank/DDBJ databases">
        <title>Complete sequence of Desulfococcus oleovorans Hxd3.</title>
        <authorList>
            <consortium name="US DOE Joint Genome Institute"/>
            <person name="Copeland A."/>
            <person name="Lucas S."/>
            <person name="Lapidus A."/>
            <person name="Barry K."/>
            <person name="Glavina del Rio T."/>
            <person name="Dalin E."/>
            <person name="Tice H."/>
            <person name="Pitluck S."/>
            <person name="Kiss H."/>
            <person name="Brettin T."/>
            <person name="Bruce D."/>
            <person name="Detter J.C."/>
            <person name="Han C."/>
            <person name="Schmutz J."/>
            <person name="Larimer F."/>
            <person name="Land M."/>
            <person name="Hauser L."/>
            <person name="Kyrpides N."/>
            <person name="Kim E."/>
            <person name="Wawrik B."/>
            <person name="Richardson P."/>
        </authorList>
    </citation>
    <scope>NUCLEOTIDE SEQUENCE [LARGE SCALE GENOMIC DNA]</scope>
    <source>
        <strain evidence="5">DSM 6200 / JCM 39069 / Hxd3</strain>
    </source>
</reference>
<keyword evidence="1 2" id="KW-0597">Phosphoprotein</keyword>
<dbReference type="HOGENOM" id="CLU_000445_69_17_7"/>
<protein>
    <submittedName>
        <fullName evidence="4">Response regulator receiver protein</fullName>
    </submittedName>
</protein>
<dbReference type="PROSITE" id="PS50110">
    <property type="entry name" value="RESPONSE_REGULATORY"/>
    <property type="match status" value="1"/>
</dbReference>
<evidence type="ECO:0000256" key="1">
    <source>
        <dbReference type="ARBA" id="ARBA00022553"/>
    </source>
</evidence>
<dbReference type="RefSeq" id="WP_012175673.1">
    <property type="nucleotide sequence ID" value="NC_009943.1"/>
</dbReference>
<gene>
    <name evidence="4" type="ordered locus">Dole_2257</name>
</gene>
<dbReference type="PANTHER" id="PTHR44591:SF3">
    <property type="entry name" value="RESPONSE REGULATORY DOMAIN-CONTAINING PROTEIN"/>
    <property type="match status" value="1"/>
</dbReference>
<keyword evidence="5" id="KW-1185">Reference proteome</keyword>
<dbReference type="SUPFAM" id="SSF52172">
    <property type="entry name" value="CheY-like"/>
    <property type="match status" value="1"/>
</dbReference>
<accession>A8ZUX1</accession>
<dbReference type="AlphaFoldDB" id="A8ZUX1"/>
<feature type="domain" description="Response regulatory" evidence="3">
    <location>
        <begin position="4"/>
        <end position="116"/>
    </location>
</feature>
<dbReference type="KEGG" id="dol:Dole_2257"/>
<name>A8ZUX1_DESOH</name>
<dbReference type="InterPro" id="IPR001789">
    <property type="entry name" value="Sig_transdc_resp-reg_receiver"/>
</dbReference>
<evidence type="ECO:0000256" key="2">
    <source>
        <dbReference type="PROSITE-ProRule" id="PRU00169"/>
    </source>
</evidence>
<dbReference type="eggNOG" id="COG0745">
    <property type="taxonomic scope" value="Bacteria"/>
</dbReference>
<dbReference type="InterPro" id="IPR054815">
    <property type="entry name" value="DVU0259-like"/>
</dbReference>
<dbReference type="InterPro" id="IPR011006">
    <property type="entry name" value="CheY-like_superfamily"/>
</dbReference>
<dbReference type="STRING" id="96561.Dole_2257"/>
<dbReference type="NCBIfam" id="NF045717">
    <property type="entry name" value="DVU0259_DivK"/>
    <property type="match status" value="1"/>
</dbReference>
<evidence type="ECO:0000313" key="5">
    <source>
        <dbReference type="Proteomes" id="UP000008561"/>
    </source>
</evidence>
<dbReference type="OrthoDB" id="5295285at2"/>
<sequence>MAKKILIVDDDPNITSYLTEFFADNGYATCAASDGREALDVAKKEKPDLITLDLEMPDEWGPRFYRRMSQDPEIKNTPVIVISGLSGNQYAIQKAVASISKPFDRDELIKIVRDAIGDAK</sequence>
<evidence type="ECO:0000259" key="3">
    <source>
        <dbReference type="PROSITE" id="PS50110"/>
    </source>
</evidence>
<proteinExistence type="predicted"/>
<dbReference type="InterPro" id="IPR050595">
    <property type="entry name" value="Bact_response_regulator"/>
</dbReference>
<dbReference type="Pfam" id="PF00072">
    <property type="entry name" value="Response_reg"/>
    <property type="match status" value="1"/>
</dbReference>
<dbReference type="SMART" id="SM00448">
    <property type="entry name" value="REC"/>
    <property type="match status" value="1"/>
</dbReference>